<accession>A0A8H7J3R0</accession>
<feature type="compositionally biased region" description="Polar residues" evidence="1">
    <location>
        <begin position="146"/>
        <end position="161"/>
    </location>
</feature>
<dbReference type="Gene3D" id="3.30.710.10">
    <property type="entry name" value="Potassium Channel Kv1.1, Chain A"/>
    <property type="match status" value="2"/>
</dbReference>
<feature type="region of interest" description="Disordered" evidence="1">
    <location>
        <begin position="1"/>
        <end position="42"/>
    </location>
</feature>
<dbReference type="PANTHER" id="PTHR31758">
    <property type="entry name" value="BTB/POZ DOMAIN-CONTAINING PROTEIN YLR108C"/>
    <property type="match status" value="1"/>
</dbReference>
<feature type="region of interest" description="Disordered" evidence="1">
    <location>
        <begin position="210"/>
        <end position="237"/>
    </location>
</feature>
<evidence type="ECO:0000256" key="1">
    <source>
        <dbReference type="SAM" id="MobiDB-lite"/>
    </source>
</evidence>
<gene>
    <name evidence="2" type="ORF">EKO04_006483</name>
</gene>
<evidence type="ECO:0000313" key="2">
    <source>
        <dbReference type="EMBL" id="KAF9695697.1"/>
    </source>
</evidence>
<reference evidence="2" key="1">
    <citation type="submission" date="2018-12" db="EMBL/GenBank/DDBJ databases">
        <authorList>
            <person name="Syme R.A."/>
            <person name="Farfan-Caceres L."/>
            <person name="Lichtenzveig J."/>
        </authorList>
    </citation>
    <scope>NUCLEOTIDE SEQUENCE</scope>
    <source>
        <strain evidence="2">Al4</strain>
    </source>
</reference>
<protein>
    <recommendedName>
        <fullName evidence="4">Potassium channel tetramerisation-type BTB domain-containing protein</fullName>
    </recommendedName>
</protein>
<keyword evidence="3" id="KW-1185">Reference proteome</keyword>
<reference evidence="2" key="2">
    <citation type="submission" date="2020-09" db="EMBL/GenBank/DDBJ databases">
        <title>Reference genome assembly for Australian Ascochyta lentis isolate Al4.</title>
        <authorList>
            <person name="Lee R.C."/>
            <person name="Farfan-Caceres L.M."/>
            <person name="Debler J.W."/>
            <person name="Williams A.H."/>
            <person name="Henares B.M."/>
        </authorList>
    </citation>
    <scope>NUCLEOTIDE SEQUENCE</scope>
    <source>
        <strain evidence="2">Al4</strain>
    </source>
</reference>
<sequence>MPDPPDALFRDFVLGNSGQASPYPPQAYGRYDAPEGNAYAGGGHVTPDQAFSQDAHLIYPQFSLPLAQQVALEPFPGHQGFDRPAQTTWGWTQSAGFTNLTSQYEAQGELAQEPPNRELPANDFSVLLPVNPRPGAFPAMKRKSNTELQSTAQQFGNAHQNPSKRRAGSRASSTASQSSPAPTVLADAQPSPAVPANVAPTAADLATQSTMEGNRGAQERKGANKGTGPQGREIDVSEPRKVVESAGGSDMLPAGRVFPIQIGSALFRLSGASLCSDGVAPSYFSHFFSDQLHSNGGRSNDVRTLYIDRDPETFRDIALHLQGYHIVPRDGEHFVKLFADAQFYSLPRLTKQLFKSDIFVSIGGTPFRIPRSTFSAPGDSPNYFSLGFAQWFSTPSEVFPGLDRAALLRPPSISPPSVPNKSGATFAELLKMLQGYEVEIRGEVHRSQLLKDARYFHLKGLEQRLVPHEISYNLKRQQSEILIRLEDIRQSGISFIPDTPHADTDINTDTIPTAGTVSYARPYTDDATTNHILILETSSPESTTLTLPSTSTTGHSTLDAHVSFHGTTLRRITSLFGVIASKMGLPSTQPLGLMHAQTGSGIANQPVSPANSGISASAVQVRIDTDCALVVDGVEVENVRDWIGSLGFRRNGNNDGDGDGKVVACIIRRAQWRIRIDSNSPRPESSTTQPHITPSLHVLLDAVKIDAFTRQRTRNAARGFLGGGGG</sequence>
<organism evidence="2 3">
    <name type="scientific">Ascochyta lentis</name>
    <dbReference type="NCBI Taxonomy" id="205686"/>
    <lineage>
        <taxon>Eukaryota</taxon>
        <taxon>Fungi</taxon>
        <taxon>Dikarya</taxon>
        <taxon>Ascomycota</taxon>
        <taxon>Pezizomycotina</taxon>
        <taxon>Dothideomycetes</taxon>
        <taxon>Pleosporomycetidae</taxon>
        <taxon>Pleosporales</taxon>
        <taxon>Pleosporineae</taxon>
        <taxon>Didymellaceae</taxon>
        <taxon>Ascochyta</taxon>
    </lineage>
</organism>
<dbReference type="EMBL" id="RZGK01000011">
    <property type="protein sequence ID" value="KAF9695697.1"/>
    <property type="molecule type" value="Genomic_DNA"/>
</dbReference>
<comment type="caution">
    <text evidence="2">The sequence shown here is derived from an EMBL/GenBank/DDBJ whole genome shotgun (WGS) entry which is preliminary data.</text>
</comment>
<dbReference type="InterPro" id="IPR011333">
    <property type="entry name" value="SKP1/BTB/POZ_sf"/>
</dbReference>
<feature type="region of interest" description="Disordered" evidence="1">
    <location>
        <begin position="132"/>
        <end position="196"/>
    </location>
</feature>
<evidence type="ECO:0008006" key="4">
    <source>
        <dbReference type="Google" id="ProtNLM"/>
    </source>
</evidence>
<feature type="compositionally biased region" description="Low complexity" evidence="1">
    <location>
        <begin position="169"/>
        <end position="196"/>
    </location>
</feature>
<dbReference type="PANTHER" id="PTHR31758:SF2">
    <property type="entry name" value="BTB_POZ DOMAIN-CONTAINING PROTEIN YLR108C"/>
    <property type="match status" value="1"/>
</dbReference>
<proteinExistence type="predicted"/>
<dbReference type="AlphaFoldDB" id="A0A8H7J3R0"/>
<dbReference type="OrthoDB" id="2414723at2759"/>
<evidence type="ECO:0000313" key="3">
    <source>
        <dbReference type="Proteomes" id="UP000651452"/>
    </source>
</evidence>
<dbReference type="SUPFAM" id="SSF54695">
    <property type="entry name" value="POZ domain"/>
    <property type="match status" value="1"/>
</dbReference>
<name>A0A8H7J3R0_9PLEO</name>
<dbReference type="Proteomes" id="UP000651452">
    <property type="component" value="Unassembled WGS sequence"/>
</dbReference>